<dbReference type="GO" id="GO:0005524">
    <property type="term" value="F:ATP binding"/>
    <property type="evidence" value="ECO:0007669"/>
    <property type="project" value="UniProtKB-UniRule"/>
</dbReference>
<evidence type="ECO:0000256" key="4">
    <source>
        <dbReference type="ARBA" id="ARBA00022741"/>
    </source>
</evidence>
<dbReference type="GO" id="GO:0015630">
    <property type="term" value="C:microtubule cytoskeleton"/>
    <property type="evidence" value="ECO:0007669"/>
    <property type="project" value="TreeGrafter"/>
</dbReference>
<evidence type="ECO:0000256" key="7">
    <source>
        <dbReference type="SAM" id="MobiDB-lite"/>
    </source>
</evidence>
<dbReference type="GO" id="GO:0003341">
    <property type="term" value="P:cilium movement"/>
    <property type="evidence" value="ECO:0007669"/>
    <property type="project" value="TreeGrafter"/>
</dbReference>
<dbReference type="Proteomes" id="UP000835206">
    <property type="component" value="Chromosome 6"/>
</dbReference>
<feature type="domain" description="ATP-grasp" evidence="8">
    <location>
        <begin position="498"/>
        <end position="543"/>
    </location>
</feature>
<keyword evidence="2" id="KW-0963">Cytoplasm</keyword>
<evidence type="ECO:0000256" key="6">
    <source>
        <dbReference type="PROSITE-ProRule" id="PRU00409"/>
    </source>
</evidence>
<gene>
    <name evidence="10" type="primary">LOC100650509</name>
</gene>
<evidence type="ECO:0000256" key="2">
    <source>
        <dbReference type="ARBA" id="ARBA00022490"/>
    </source>
</evidence>
<dbReference type="SUPFAM" id="SSF56059">
    <property type="entry name" value="Glutathione synthetase ATP-binding domain-like"/>
    <property type="match status" value="1"/>
</dbReference>
<evidence type="ECO:0000313" key="9">
    <source>
        <dbReference type="Proteomes" id="UP000835206"/>
    </source>
</evidence>
<dbReference type="InterPro" id="IPR004344">
    <property type="entry name" value="TTL/TTLL_fam"/>
</dbReference>
<dbReference type="GeneID" id="100650509"/>
<keyword evidence="4 6" id="KW-0547">Nucleotide-binding</keyword>
<dbReference type="Gene3D" id="3.30.470.20">
    <property type="entry name" value="ATP-grasp fold, B domain"/>
    <property type="match status" value="1"/>
</dbReference>
<dbReference type="PANTHER" id="PTHR45870:SF2">
    <property type="entry name" value="TUBULIN MONOGLYCYLASE TTLL3"/>
    <property type="match status" value="1"/>
</dbReference>
<name>A0A9C6S9R8_BOMTE</name>
<feature type="region of interest" description="Disordered" evidence="7">
    <location>
        <begin position="587"/>
        <end position="618"/>
    </location>
</feature>
<dbReference type="PANTHER" id="PTHR45870">
    <property type="entry name" value="TUBULIN MONOGLYCYLASE TTLL3"/>
    <property type="match status" value="1"/>
</dbReference>
<proteinExistence type="predicted"/>
<feature type="compositionally biased region" description="Basic residues" evidence="7">
    <location>
        <begin position="588"/>
        <end position="597"/>
    </location>
</feature>
<keyword evidence="5 6" id="KW-0067">ATP-binding</keyword>
<feature type="compositionally biased region" description="Low complexity" evidence="7">
    <location>
        <begin position="604"/>
        <end position="613"/>
    </location>
</feature>
<evidence type="ECO:0000313" key="10">
    <source>
        <dbReference type="RefSeq" id="XP_048262340.1"/>
    </source>
</evidence>
<dbReference type="AlphaFoldDB" id="A0A9C6S9R8"/>
<dbReference type="PROSITE" id="PS51221">
    <property type="entry name" value="TTL"/>
    <property type="match status" value="1"/>
</dbReference>
<dbReference type="InterPro" id="IPR051437">
    <property type="entry name" value="TTLL_monoglycylase"/>
</dbReference>
<dbReference type="GO" id="GO:0005930">
    <property type="term" value="C:axoneme"/>
    <property type="evidence" value="ECO:0007669"/>
    <property type="project" value="TreeGrafter"/>
</dbReference>
<dbReference type="InterPro" id="IPR011761">
    <property type="entry name" value="ATP-grasp"/>
</dbReference>
<sequence length="647" mass="75697">MDLPPDLRTFHRSRDIRTAKDLATTDSTNEDKASHSYCKLTSLLCLEKKESPVNPYNRVDWTKMNSKWPLPDTDDNEINAVNSLPQLDCGAFPKSYMDACSCCPRQIFDKHDTDTINNYRSIVLKDDDCCKTHWTRKERYQKIKAKVDRAIKLGMARLLEEAHWLYEKDVSSVLFPRSYNLSREPKAFLDDFRLTAAAGLLKWFVGRMQDGQGFSESGHRPILMSRLEFAIKRCEEFIAREIHQNIDKDFVTEFSEEEWNSFLDDYTAAVHEGAGIETTSEKSRDQLQKYLEATNPILARLKEIDPQYELNGMRNIWILKPSELCCGTGISISHSLKDIFRKIKSRPKDYFIVQKYIERPLLIHDTKFDIRQWYLVTNTFPMTIWVFKEGLLRFSSKPYTFSTYHEAIHICNTAIQEKYDEERRRRRKRGNSEEVVKSIRDQGWDCEKLNEYLKQTGLDGEPYYDKIYTKMSEAIVLTMLASQEHMDRRRCSFELYGADFVVMEDLSVWLIEINTNPRMHPPSSRITKRLYSNVLESLVKVIMDVPVNPAADTGGFNLVYRQNIPDFRPYLGPCLFVFGKSITLQEHPRKREKRKKGGTGWMKQQQQHQQQQQPRAWTAPPMIPRLREPKIVDFIDYLNTARCTAAN</sequence>
<accession>A0A9C6S9R8</accession>
<organism evidence="9 10">
    <name type="scientific">Bombus terrestris</name>
    <name type="common">Buff-tailed bumblebee</name>
    <name type="synonym">Apis terrestris</name>
    <dbReference type="NCBI Taxonomy" id="30195"/>
    <lineage>
        <taxon>Eukaryota</taxon>
        <taxon>Metazoa</taxon>
        <taxon>Ecdysozoa</taxon>
        <taxon>Arthropoda</taxon>
        <taxon>Hexapoda</taxon>
        <taxon>Insecta</taxon>
        <taxon>Pterygota</taxon>
        <taxon>Neoptera</taxon>
        <taxon>Endopterygota</taxon>
        <taxon>Hymenoptera</taxon>
        <taxon>Apocrita</taxon>
        <taxon>Aculeata</taxon>
        <taxon>Apoidea</taxon>
        <taxon>Anthophila</taxon>
        <taxon>Apidae</taxon>
        <taxon>Bombus</taxon>
        <taxon>Bombus</taxon>
    </lineage>
</organism>
<dbReference type="PROSITE" id="PS50975">
    <property type="entry name" value="ATP_GRASP"/>
    <property type="match status" value="1"/>
</dbReference>
<evidence type="ECO:0000259" key="8">
    <source>
        <dbReference type="PROSITE" id="PS50975"/>
    </source>
</evidence>
<evidence type="ECO:0000256" key="5">
    <source>
        <dbReference type="ARBA" id="ARBA00022840"/>
    </source>
</evidence>
<dbReference type="GO" id="GO:0060271">
    <property type="term" value="P:cilium assembly"/>
    <property type="evidence" value="ECO:0007669"/>
    <property type="project" value="TreeGrafter"/>
</dbReference>
<reference evidence="10" key="1">
    <citation type="submission" date="2025-08" db="UniProtKB">
        <authorList>
            <consortium name="RefSeq"/>
        </authorList>
    </citation>
    <scope>IDENTIFICATION</scope>
</reference>
<comment type="subcellular location">
    <subcellularLocation>
        <location evidence="1">Cytoplasm</location>
    </subcellularLocation>
</comment>
<protein>
    <submittedName>
        <fullName evidence="10">Tubulin glycylase 3A isoform X4</fullName>
    </submittedName>
</protein>
<dbReference type="GO" id="GO:0070736">
    <property type="term" value="F:protein-glycine ligase activity, initiating"/>
    <property type="evidence" value="ECO:0007669"/>
    <property type="project" value="TreeGrafter"/>
</dbReference>
<evidence type="ECO:0000256" key="3">
    <source>
        <dbReference type="ARBA" id="ARBA00022598"/>
    </source>
</evidence>
<dbReference type="RefSeq" id="XP_048262340.1">
    <property type="nucleotide sequence ID" value="XM_048406383.1"/>
</dbReference>
<dbReference type="GO" id="GO:0046872">
    <property type="term" value="F:metal ion binding"/>
    <property type="evidence" value="ECO:0007669"/>
    <property type="project" value="InterPro"/>
</dbReference>
<keyword evidence="3" id="KW-0436">Ligase</keyword>
<dbReference type="Pfam" id="PF03133">
    <property type="entry name" value="TTL"/>
    <property type="match status" value="1"/>
</dbReference>
<evidence type="ECO:0000256" key="1">
    <source>
        <dbReference type="ARBA" id="ARBA00004496"/>
    </source>
</evidence>
<keyword evidence="9" id="KW-1185">Reference proteome</keyword>